<feature type="compositionally biased region" description="Acidic residues" evidence="5">
    <location>
        <begin position="356"/>
        <end position="366"/>
    </location>
</feature>
<organism evidence="8">
    <name type="scientific">Spathaspora passalidarum (strain NRRL Y-27907 / 11-Y1)</name>
    <dbReference type="NCBI Taxonomy" id="619300"/>
    <lineage>
        <taxon>Eukaryota</taxon>
        <taxon>Fungi</taxon>
        <taxon>Dikarya</taxon>
        <taxon>Ascomycota</taxon>
        <taxon>Saccharomycotina</taxon>
        <taxon>Pichiomycetes</taxon>
        <taxon>Debaryomycetaceae</taxon>
        <taxon>Spathaspora</taxon>
    </lineage>
</organism>
<feature type="transmembrane region" description="Helical" evidence="6">
    <location>
        <begin position="71"/>
        <end position="95"/>
    </location>
</feature>
<protein>
    <recommendedName>
        <fullName evidence="9">PH-response regulator protein palH/RIM21</fullName>
    </recommendedName>
</protein>
<dbReference type="RefSeq" id="XP_007374999.1">
    <property type="nucleotide sequence ID" value="XM_007374937.1"/>
</dbReference>
<keyword evidence="3 6" id="KW-1133">Transmembrane helix</keyword>
<dbReference type="KEGG" id="spaa:SPAPADRAFT_60831"/>
<accession>G3AMP0</accession>
<dbReference type="OMA" id="WEWIFNI"/>
<evidence type="ECO:0000256" key="1">
    <source>
        <dbReference type="ARBA" id="ARBA00004141"/>
    </source>
</evidence>
<comment type="subcellular location">
    <subcellularLocation>
        <location evidence="1">Membrane</location>
        <topology evidence="1">Multi-pass membrane protein</topology>
    </subcellularLocation>
</comment>
<evidence type="ECO:0000313" key="7">
    <source>
        <dbReference type="EMBL" id="EGW33484.1"/>
    </source>
</evidence>
<evidence type="ECO:0008006" key="9">
    <source>
        <dbReference type="Google" id="ProtNLM"/>
    </source>
</evidence>
<feature type="compositionally biased region" description="Polar residues" evidence="5">
    <location>
        <begin position="331"/>
        <end position="344"/>
    </location>
</feature>
<keyword evidence="2 6" id="KW-0812">Transmembrane</keyword>
<reference evidence="7 8" key="1">
    <citation type="journal article" date="2011" name="Proc. Natl. Acad. Sci. U.S.A.">
        <title>Comparative genomics of xylose-fermenting fungi for enhanced biofuel production.</title>
        <authorList>
            <person name="Wohlbach D.J."/>
            <person name="Kuo A."/>
            <person name="Sato T.K."/>
            <person name="Potts K.M."/>
            <person name="Salamov A.A."/>
            <person name="LaButti K.M."/>
            <person name="Sun H."/>
            <person name="Clum A."/>
            <person name="Pangilinan J.L."/>
            <person name="Lindquist E.A."/>
            <person name="Lucas S."/>
            <person name="Lapidus A."/>
            <person name="Jin M."/>
            <person name="Gunawan C."/>
            <person name="Balan V."/>
            <person name="Dale B.E."/>
            <person name="Jeffries T.W."/>
            <person name="Zinkel R."/>
            <person name="Barry K.W."/>
            <person name="Grigoriev I.V."/>
            <person name="Gasch A.P."/>
        </authorList>
    </citation>
    <scope>NUCLEOTIDE SEQUENCE [LARGE SCALE GENOMIC DNA]</scope>
    <source>
        <strain evidence="8">NRRL Y-27907 / 11-Y1</strain>
    </source>
</reference>
<dbReference type="AlphaFoldDB" id="G3AMP0"/>
<dbReference type="GeneID" id="18873594"/>
<feature type="compositionally biased region" description="Basic and acidic residues" evidence="5">
    <location>
        <begin position="316"/>
        <end position="327"/>
    </location>
</feature>
<dbReference type="EMBL" id="GL996501">
    <property type="protein sequence ID" value="EGW33484.1"/>
    <property type="molecule type" value="Genomic_DNA"/>
</dbReference>
<feature type="compositionally biased region" description="Polar residues" evidence="5">
    <location>
        <begin position="240"/>
        <end position="253"/>
    </location>
</feature>
<proteinExistence type="predicted"/>
<evidence type="ECO:0000256" key="2">
    <source>
        <dbReference type="ARBA" id="ARBA00022692"/>
    </source>
</evidence>
<feature type="transmembrane region" description="Helical" evidence="6">
    <location>
        <begin position="107"/>
        <end position="129"/>
    </location>
</feature>
<dbReference type="Pfam" id="PF08733">
    <property type="entry name" value="PalH"/>
    <property type="match status" value="1"/>
</dbReference>
<dbReference type="PANTHER" id="PTHR35779">
    <property type="entry name" value="PH-RESPONSE REGULATOR PROTEIN PALH/RIM21"/>
    <property type="match status" value="1"/>
</dbReference>
<dbReference type="InParanoid" id="G3AMP0"/>
<dbReference type="Proteomes" id="UP000000709">
    <property type="component" value="Unassembled WGS sequence"/>
</dbReference>
<evidence type="ECO:0000256" key="6">
    <source>
        <dbReference type="SAM" id="Phobius"/>
    </source>
</evidence>
<feature type="region of interest" description="Disordered" evidence="5">
    <location>
        <begin position="237"/>
        <end position="296"/>
    </location>
</feature>
<feature type="transmembrane region" description="Helical" evidence="6">
    <location>
        <begin position="27"/>
        <end position="51"/>
    </location>
</feature>
<dbReference type="HOGENOM" id="CLU_029470_0_0_1"/>
<keyword evidence="8" id="KW-1185">Reference proteome</keyword>
<dbReference type="OrthoDB" id="4079240at2759"/>
<dbReference type="GO" id="GO:0005886">
    <property type="term" value="C:plasma membrane"/>
    <property type="evidence" value="ECO:0007669"/>
    <property type="project" value="TreeGrafter"/>
</dbReference>
<feature type="transmembrane region" description="Helical" evidence="6">
    <location>
        <begin position="141"/>
        <end position="161"/>
    </location>
</feature>
<dbReference type="PANTHER" id="PTHR35779:SF2">
    <property type="entry name" value="PROTEIN DFG16"/>
    <property type="match status" value="1"/>
</dbReference>
<feature type="region of interest" description="Disordered" evidence="5">
    <location>
        <begin position="310"/>
        <end position="366"/>
    </location>
</feature>
<dbReference type="InterPro" id="IPR014844">
    <property type="entry name" value="PalH"/>
</dbReference>
<evidence type="ECO:0000313" key="8">
    <source>
        <dbReference type="Proteomes" id="UP000000709"/>
    </source>
</evidence>
<evidence type="ECO:0000256" key="5">
    <source>
        <dbReference type="SAM" id="MobiDB-lite"/>
    </source>
</evidence>
<sequence>MVVLSRLFTAIAWFQIALKISRQKYKWLTMTIGGVLITAHIVAQIYYQIVFDNSAAIFGDNLVGAFQHWKIARACLQLVILIWFAANILCYTTVIKSPRKVCYSRRLLPLAIFNWCLIVLNATLTILYVSLFRYNWLVKTWLGLLPYLLDVILITTVWEWIYKIWVLEKRFELMGVLGRKMSADEGMSINSDDIGRNKMVLQSKNKVLSMLDGILHIGNNKIVEDVGSVKSIELEDLSTKDSSMPSDQTPQSNEHSHQHLHHRVNFFVDDETPGTSPSNANVSPNTNPDGSDADYDDEIVDNYEIWGREEDDTDEIGNHEIGDDLHEVIVGSSNQFDSGSNDSTEPPPFQPLPGFSEEDYWNDEKR</sequence>
<gene>
    <name evidence="7" type="ORF">SPAPADRAFT_60831</name>
</gene>
<name>G3AMP0_SPAPN</name>
<keyword evidence="4 6" id="KW-0472">Membrane</keyword>
<dbReference type="eggNOG" id="ENOG502RPPB">
    <property type="taxonomic scope" value="Eukaryota"/>
</dbReference>
<evidence type="ECO:0000256" key="3">
    <source>
        <dbReference type="ARBA" id="ARBA00022989"/>
    </source>
</evidence>
<feature type="compositionally biased region" description="Polar residues" evidence="5">
    <location>
        <begin position="273"/>
        <end position="289"/>
    </location>
</feature>
<evidence type="ECO:0000256" key="4">
    <source>
        <dbReference type="ARBA" id="ARBA00023136"/>
    </source>
</evidence>
<dbReference type="GO" id="GO:0071467">
    <property type="term" value="P:cellular response to pH"/>
    <property type="evidence" value="ECO:0007669"/>
    <property type="project" value="TreeGrafter"/>
</dbReference>